<sequence>MTTTTIARSWSITRTDGLVLGFTDHDAVLTFAGITFRPDIGLSAQAVVQGAGLSVDNTEAVGALSDGAIEEADILAGRWDGAELCQWEVDWSDPSRHKLVFRGHLGEVCRSGGAFKAELRGLSEPLNQPVGRVFHPRCSAVLGDRMCKVDLDQPGLSATARIVAVDGGTLRLAGLPGIDDRWFERGAIQFLDGEAEAIRCHVKNDRALPDGMRQVELWTAPGVDAAQGDRVRLVAGCDKSAGMCQLKFSNYINFRGFPHLPEEDWLLAPAKERTRRAEWLFRPGNEGEIIDP</sequence>
<accession>A0A533I552</accession>
<dbReference type="AlphaFoldDB" id="A0A533I552"/>
<dbReference type="Proteomes" id="UP000315344">
    <property type="component" value="Unassembled WGS sequence"/>
</dbReference>
<evidence type="ECO:0000313" key="2">
    <source>
        <dbReference type="EMBL" id="TKW65667.1"/>
    </source>
</evidence>
<feature type="domain" description="Bacteriophage phiJL001 Gp84 C-terminal" evidence="1">
    <location>
        <begin position="181"/>
        <end position="264"/>
    </location>
</feature>
<reference evidence="2 3" key="1">
    <citation type="journal article" date="2017" name="Nat. Commun.">
        <title>In situ click chemistry generation of cyclooxygenase-2 inhibitors.</title>
        <authorList>
            <person name="Bhardwaj A."/>
            <person name="Kaur J."/>
            <person name="Wuest M."/>
            <person name="Wuest F."/>
        </authorList>
    </citation>
    <scope>NUCLEOTIDE SEQUENCE [LARGE SCALE GENOMIC DNA]</scope>
    <source>
        <strain evidence="2">S2_012_000_R3_94</strain>
    </source>
</reference>
<dbReference type="EMBL" id="VAFL01000011">
    <property type="protein sequence ID" value="TKW65667.1"/>
    <property type="molecule type" value="Genomic_DNA"/>
</dbReference>
<gene>
    <name evidence="2" type="ORF">DI616_13710</name>
</gene>
<dbReference type="InterPro" id="IPR018964">
    <property type="entry name" value="Phage_phiJL001_Gp84_C"/>
</dbReference>
<evidence type="ECO:0000313" key="3">
    <source>
        <dbReference type="Proteomes" id="UP000315344"/>
    </source>
</evidence>
<organism evidence="2 3">
    <name type="scientific">Paracoccus denitrificans</name>
    <dbReference type="NCBI Taxonomy" id="266"/>
    <lineage>
        <taxon>Bacteria</taxon>
        <taxon>Pseudomonadati</taxon>
        <taxon>Pseudomonadota</taxon>
        <taxon>Alphaproteobacteria</taxon>
        <taxon>Rhodobacterales</taxon>
        <taxon>Paracoccaceae</taxon>
        <taxon>Paracoccus</taxon>
    </lineage>
</organism>
<proteinExistence type="predicted"/>
<name>A0A533I552_PARDE</name>
<dbReference type="InterPro" id="IPR011928">
    <property type="entry name" value="Phage_phiJL001_Gp84"/>
</dbReference>
<dbReference type="Pfam" id="PF09931">
    <property type="entry name" value="Phage_phiJL001_Gp84_N"/>
    <property type="match status" value="1"/>
</dbReference>
<dbReference type="NCBIfam" id="TIGR02218">
    <property type="entry name" value="phg_TIGR02218"/>
    <property type="match status" value="1"/>
</dbReference>
<protein>
    <submittedName>
        <fullName evidence="2">DUF2163 domain-containing protein</fullName>
    </submittedName>
</protein>
<comment type="caution">
    <text evidence="2">The sequence shown here is derived from an EMBL/GenBank/DDBJ whole genome shotgun (WGS) entry which is preliminary data.</text>
</comment>
<evidence type="ECO:0000259" key="1">
    <source>
        <dbReference type="Pfam" id="PF09356"/>
    </source>
</evidence>
<dbReference type="Pfam" id="PF09356">
    <property type="entry name" value="Phage_BR0599"/>
    <property type="match status" value="1"/>
</dbReference>